<dbReference type="RefSeq" id="WP_141611785.1">
    <property type="nucleotide sequence ID" value="NZ_VIGC02000031.1"/>
</dbReference>
<dbReference type="InterPro" id="IPR017853">
    <property type="entry name" value="GH"/>
</dbReference>
<name>A0A540VCR1_9CHLR</name>
<dbReference type="InParanoid" id="A0A540VCR1"/>
<gene>
    <name evidence="3" type="ORF">FKZ61_19195</name>
</gene>
<accession>A0A540VCR1</accession>
<dbReference type="InterPro" id="IPR011055">
    <property type="entry name" value="Dup_hybrid_motif"/>
</dbReference>
<dbReference type="InterPro" id="IPR050570">
    <property type="entry name" value="Cell_wall_metabolism_enzyme"/>
</dbReference>
<dbReference type="Pfam" id="PF01551">
    <property type="entry name" value="Peptidase_M23"/>
    <property type="match status" value="1"/>
</dbReference>
<evidence type="ECO:0000256" key="1">
    <source>
        <dbReference type="SAM" id="MobiDB-lite"/>
    </source>
</evidence>
<dbReference type="OrthoDB" id="9809488at2"/>
<dbReference type="Proteomes" id="UP000317371">
    <property type="component" value="Unassembled WGS sequence"/>
</dbReference>
<reference evidence="3 4" key="1">
    <citation type="submission" date="2019-06" db="EMBL/GenBank/DDBJ databases">
        <title>Genome sequence of Litorilinea aerophila BAA-2444.</title>
        <authorList>
            <person name="Maclea K.S."/>
            <person name="Maurais E.G."/>
            <person name="Iannazzi L.C."/>
        </authorList>
    </citation>
    <scope>NUCLEOTIDE SEQUENCE [LARGE SCALE GENOMIC DNA]</scope>
    <source>
        <strain evidence="3 4">ATCC BAA-2444</strain>
    </source>
</reference>
<evidence type="ECO:0000259" key="2">
    <source>
        <dbReference type="Pfam" id="PF01551"/>
    </source>
</evidence>
<feature type="region of interest" description="Disordered" evidence="1">
    <location>
        <begin position="151"/>
        <end position="202"/>
    </location>
</feature>
<dbReference type="SUPFAM" id="SSF51261">
    <property type="entry name" value="Duplicated hybrid motif"/>
    <property type="match status" value="1"/>
</dbReference>
<feature type="compositionally biased region" description="Low complexity" evidence="1">
    <location>
        <begin position="189"/>
        <end position="201"/>
    </location>
</feature>
<keyword evidence="4" id="KW-1185">Reference proteome</keyword>
<dbReference type="Gene3D" id="3.20.20.80">
    <property type="entry name" value="Glycosidases"/>
    <property type="match status" value="1"/>
</dbReference>
<dbReference type="Gene3D" id="2.70.70.10">
    <property type="entry name" value="Glucose Permease (Domain IIA)"/>
    <property type="match status" value="1"/>
</dbReference>
<dbReference type="EMBL" id="VIGC01000031">
    <property type="protein sequence ID" value="TQE93863.1"/>
    <property type="molecule type" value="Genomic_DNA"/>
</dbReference>
<dbReference type="CDD" id="cd12797">
    <property type="entry name" value="M23_peptidase"/>
    <property type="match status" value="1"/>
</dbReference>
<dbReference type="PANTHER" id="PTHR21666">
    <property type="entry name" value="PEPTIDASE-RELATED"/>
    <property type="match status" value="1"/>
</dbReference>
<dbReference type="Gene3D" id="2.30.30.40">
    <property type="entry name" value="SH3 Domains"/>
    <property type="match status" value="1"/>
</dbReference>
<dbReference type="PANTHER" id="PTHR21666:SF270">
    <property type="entry name" value="MUREIN HYDROLASE ACTIVATOR ENVC"/>
    <property type="match status" value="1"/>
</dbReference>
<protein>
    <submittedName>
        <fullName evidence="3">Peptidoglycan DD-metalloendopeptidase family protein</fullName>
    </submittedName>
</protein>
<evidence type="ECO:0000313" key="3">
    <source>
        <dbReference type="EMBL" id="TQE93863.1"/>
    </source>
</evidence>
<feature type="domain" description="M23ase beta-sheet core" evidence="2">
    <location>
        <begin position="833"/>
        <end position="921"/>
    </location>
</feature>
<dbReference type="SUPFAM" id="SSF51445">
    <property type="entry name" value="(Trans)glycosidases"/>
    <property type="match status" value="1"/>
</dbReference>
<dbReference type="AlphaFoldDB" id="A0A540VCR1"/>
<dbReference type="InterPro" id="IPR016047">
    <property type="entry name" value="M23ase_b-sheet_dom"/>
</dbReference>
<organism evidence="3 4">
    <name type="scientific">Litorilinea aerophila</name>
    <dbReference type="NCBI Taxonomy" id="1204385"/>
    <lineage>
        <taxon>Bacteria</taxon>
        <taxon>Bacillati</taxon>
        <taxon>Chloroflexota</taxon>
        <taxon>Caldilineae</taxon>
        <taxon>Caldilineales</taxon>
        <taxon>Caldilineaceae</taxon>
        <taxon>Litorilinea</taxon>
    </lineage>
</organism>
<sequence>MASSRFESDFIFGIHEPGGEGHMLAAGKPGWIVFTEAIGHDPNNQSGKDFRPYSNQGLGVICRLNNGYHPDGTIPHSSQYANFARRCANFVAASRGCKIWIIGNEMNYAIERPQVTRAAQPAATAASPQGGLVTMLTALMDLVQALLGRKRPPAEPAAAPIPPTPDPEDPLFHGAPERFNALGRGPAGEGPQAAATPQAAPSQVGEVITPQLYAQCYRLCRQAIRQVPGHEDDQVLVGAVAPWNNQTSYPGNEIGDWVRYFQDILSLLGPDGCDGFTLHTYTHQADPSLIHSDAKMNPPFQNRHYEFRAYRDFMAAVPPSMRHLPVYITETDQDVPWANVNSGWVQRAYAEIHWWNSQPGNQPIRALVLYRWPKIDKWYIEGKQGVIDDFRAALQHDYRWPKVVTTSPQGPFKAGDVVRTTTVLNLRRTPGYLNQPADDVIAEIPTGTRVTILDGQSRQADGLTWWRVRAPLADGRTTDGWLAQFGPTGTTFLEPAGAEEPPTPPPPGEASFKMGDLVLTRDVVRMRRSPGYRNKPEADIVADVPLNTVLTVVAGPRRADGLIWWQLRGKVAGVQREGWMAELDPTGRRLLDKTTAPPPISGKFQVGDPVETVNYVRLRRSPGFLNKPPDDVLADIWPGTAARILAGPQAADELIWWQVETTDSQGRRVQGWMAESAPGDIPLLVSRRPSADQAFTPGDLVVVVGSAGARVRRSPGYQNKPADDVLGDFASRATVYILDGPRTADGLTWWRGGGIGSNGREVVGWVAQQAPGDGSTIPLLGRAPRLPGTEIPDKATGRYLGAPFQGQFGIGQLWGENPDFYARFTYDGVPLKGHNGIDFLTPTGTPITAVDGGQVALVGFEAGGFGHFVLLAHSWGQSIYAHLDRVAVQQGQQVARGDVLGRSGNTGASTGPHLHFAIRINPYSRTDGWGGFSDPLPYLTPEAVILPGYIQALPAPQAMVAPEGAVAAPSAEGILLPRLAPSPLAPETPGTPRP</sequence>
<dbReference type="GO" id="GO:0004222">
    <property type="term" value="F:metalloendopeptidase activity"/>
    <property type="evidence" value="ECO:0007669"/>
    <property type="project" value="TreeGrafter"/>
</dbReference>
<proteinExistence type="predicted"/>
<comment type="caution">
    <text evidence="3">The sequence shown here is derived from an EMBL/GenBank/DDBJ whole genome shotgun (WGS) entry which is preliminary data.</text>
</comment>
<evidence type="ECO:0000313" key="4">
    <source>
        <dbReference type="Proteomes" id="UP000317371"/>
    </source>
</evidence>